<dbReference type="AlphaFoldDB" id="A0A6G7ZQF1"/>
<feature type="coiled-coil region" evidence="1">
    <location>
        <begin position="35"/>
        <end position="69"/>
    </location>
</feature>
<proteinExistence type="predicted"/>
<feature type="signal peptide" evidence="3">
    <location>
        <begin position="1"/>
        <end position="25"/>
    </location>
</feature>
<dbReference type="Pfam" id="PF13174">
    <property type="entry name" value="TPR_6"/>
    <property type="match status" value="1"/>
</dbReference>
<dbReference type="InterPro" id="IPR011990">
    <property type="entry name" value="TPR-like_helical_dom_sf"/>
</dbReference>
<gene>
    <name evidence="4" type="ORF">G7078_10470</name>
</gene>
<name>A0A6G7ZQF1_9SPHN</name>
<evidence type="ECO:0000256" key="3">
    <source>
        <dbReference type="SAM" id="SignalP"/>
    </source>
</evidence>
<evidence type="ECO:0000256" key="1">
    <source>
        <dbReference type="SAM" id="Coils"/>
    </source>
</evidence>
<organism evidence="4 5">
    <name type="scientific">Sphingomonas sinipercae</name>
    <dbReference type="NCBI Taxonomy" id="2714944"/>
    <lineage>
        <taxon>Bacteria</taxon>
        <taxon>Pseudomonadati</taxon>
        <taxon>Pseudomonadota</taxon>
        <taxon>Alphaproteobacteria</taxon>
        <taxon>Sphingomonadales</taxon>
        <taxon>Sphingomonadaceae</taxon>
        <taxon>Sphingomonas</taxon>
    </lineage>
</organism>
<evidence type="ECO:0000256" key="2">
    <source>
        <dbReference type="SAM" id="MobiDB-lite"/>
    </source>
</evidence>
<feature type="region of interest" description="Disordered" evidence="2">
    <location>
        <begin position="114"/>
        <end position="146"/>
    </location>
</feature>
<accession>A0A6G7ZQF1</accession>
<dbReference type="RefSeq" id="WP_166095815.1">
    <property type="nucleotide sequence ID" value="NZ_CP049871.1"/>
</dbReference>
<dbReference type="Proteomes" id="UP000502502">
    <property type="component" value="Chromosome"/>
</dbReference>
<dbReference type="EMBL" id="CP049871">
    <property type="protein sequence ID" value="QIL03158.1"/>
    <property type="molecule type" value="Genomic_DNA"/>
</dbReference>
<dbReference type="InterPro" id="IPR019734">
    <property type="entry name" value="TPR_rpt"/>
</dbReference>
<feature type="compositionally biased region" description="Low complexity" evidence="2">
    <location>
        <begin position="130"/>
        <end position="145"/>
    </location>
</feature>
<keyword evidence="1" id="KW-0175">Coiled coil</keyword>
<evidence type="ECO:0000313" key="5">
    <source>
        <dbReference type="Proteomes" id="UP000502502"/>
    </source>
</evidence>
<dbReference type="SUPFAM" id="SSF48452">
    <property type="entry name" value="TPR-like"/>
    <property type="match status" value="1"/>
</dbReference>
<sequence length="273" mass="29228">MKFARLRIAVPAAILLASTAAPSIAQRPPTPEQRIAILQQQLSASQALAVRLQQRLDAVEAQLQQLVNRTEESGHRLGVLEGTVQQLRTDQDSRIARLESAAVAAQPAVVETAEDPKPVVTKPATGGSKSTASAEPADAAAAATDPGEDAYTEGFKLWEAKRFDQAITSLRAFVAGYPKHRRVSWANNLIGRALLDKGEPFAAAQALLANYRSNPKGGRAQDSLYYLGQALLKYGQPAQACKAYSELTSVYGDSVRPELKALLPKARAEANCS</sequence>
<evidence type="ECO:0000313" key="4">
    <source>
        <dbReference type="EMBL" id="QIL03158.1"/>
    </source>
</evidence>
<keyword evidence="3" id="KW-0732">Signal</keyword>
<protein>
    <submittedName>
        <fullName evidence="4">Tetratricopeptide repeat protein</fullName>
    </submittedName>
</protein>
<feature type="chain" id="PRO_5026005079" evidence="3">
    <location>
        <begin position="26"/>
        <end position="273"/>
    </location>
</feature>
<keyword evidence="5" id="KW-1185">Reference proteome</keyword>
<dbReference type="Gene3D" id="1.25.40.10">
    <property type="entry name" value="Tetratricopeptide repeat domain"/>
    <property type="match status" value="1"/>
</dbReference>
<dbReference type="KEGG" id="ssin:G7078_10470"/>
<reference evidence="4 5" key="1">
    <citation type="submission" date="2020-03" db="EMBL/GenBank/DDBJ databases">
        <title>Sphingomonas sp. nov., isolated from fish.</title>
        <authorList>
            <person name="Hyun D.-W."/>
            <person name="Bae J.-W."/>
        </authorList>
    </citation>
    <scope>NUCLEOTIDE SEQUENCE [LARGE SCALE GENOMIC DNA]</scope>
    <source>
        <strain evidence="4 5">HDW15C</strain>
    </source>
</reference>